<dbReference type="PANTHER" id="PTHR21569:SF1">
    <property type="entry name" value="SMALL RIBOSOMAL SUBUNIT PROTEIN US9M"/>
    <property type="match status" value="1"/>
</dbReference>
<reference evidence="7" key="1">
    <citation type="submission" date="2011-11" db="EMBL/GenBank/DDBJ databases">
        <title>Construction and analysis of a metagenome of deep-sea sediment.</title>
        <authorList>
            <person name="Huo Y.-Y."/>
            <person name="Cheng H."/>
            <person name="Wu M."/>
        </authorList>
    </citation>
    <scope>NUCLEOTIDE SEQUENCE</scope>
</reference>
<dbReference type="Pfam" id="PF00380">
    <property type="entry name" value="Ribosomal_S9"/>
    <property type="match status" value="1"/>
</dbReference>
<dbReference type="Gene3D" id="3.30.230.10">
    <property type="match status" value="1"/>
</dbReference>
<evidence type="ECO:0000256" key="6">
    <source>
        <dbReference type="SAM" id="MobiDB-lite"/>
    </source>
</evidence>
<dbReference type="GO" id="GO:0022627">
    <property type="term" value="C:cytosolic small ribosomal subunit"/>
    <property type="evidence" value="ECO:0007669"/>
    <property type="project" value="TreeGrafter"/>
</dbReference>
<dbReference type="AlphaFoldDB" id="H9BX55"/>
<protein>
    <recommendedName>
        <fullName evidence="4">Small ribosomal subunit protein uS9</fullName>
    </recommendedName>
    <alternativeName>
        <fullName evidence="5">30S ribosomal protein S9</fullName>
    </alternativeName>
</protein>
<sequence length="48" mass="5851">MARALIDINPDFRPKLKIEGYLTRDPRMVERKKYGQPKARKRFQFSKR</sequence>
<dbReference type="SUPFAM" id="SSF54211">
    <property type="entry name" value="Ribosomal protein S5 domain 2-like"/>
    <property type="match status" value="1"/>
</dbReference>
<keyword evidence="3" id="KW-0687">Ribonucleoprotein</keyword>
<dbReference type="GO" id="GO:0003735">
    <property type="term" value="F:structural constituent of ribosome"/>
    <property type="evidence" value="ECO:0007669"/>
    <property type="project" value="InterPro"/>
</dbReference>
<dbReference type="InterPro" id="IPR000754">
    <property type="entry name" value="Ribosomal_uS9"/>
</dbReference>
<evidence type="ECO:0000256" key="3">
    <source>
        <dbReference type="ARBA" id="ARBA00023274"/>
    </source>
</evidence>
<dbReference type="InterPro" id="IPR014721">
    <property type="entry name" value="Ribsml_uS5_D2-typ_fold_subgr"/>
</dbReference>
<comment type="similarity">
    <text evidence="1">Belongs to the universal ribosomal protein uS9 family.</text>
</comment>
<evidence type="ECO:0000313" key="7">
    <source>
        <dbReference type="EMBL" id="AFD03377.1"/>
    </source>
</evidence>
<evidence type="ECO:0000256" key="5">
    <source>
        <dbReference type="ARBA" id="ARBA00035523"/>
    </source>
</evidence>
<organism evidence="7">
    <name type="scientific">uncultured bacterium W5-47b</name>
    <dbReference type="NCBI Taxonomy" id="1130998"/>
    <lineage>
        <taxon>Bacteria</taxon>
        <taxon>environmental samples</taxon>
    </lineage>
</organism>
<accession>H9BX55</accession>
<dbReference type="GO" id="GO:0003723">
    <property type="term" value="F:RNA binding"/>
    <property type="evidence" value="ECO:0007669"/>
    <property type="project" value="TreeGrafter"/>
</dbReference>
<evidence type="ECO:0000256" key="2">
    <source>
        <dbReference type="ARBA" id="ARBA00022980"/>
    </source>
</evidence>
<dbReference type="InterPro" id="IPR020568">
    <property type="entry name" value="Ribosomal_Su5_D2-typ_SF"/>
</dbReference>
<name>H9BX55_9BACT</name>
<proteinExistence type="inferred from homology"/>
<evidence type="ECO:0000256" key="1">
    <source>
        <dbReference type="ARBA" id="ARBA00005251"/>
    </source>
</evidence>
<feature type="region of interest" description="Disordered" evidence="6">
    <location>
        <begin position="29"/>
        <end position="48"/>
    </location>
</feature>
<dbReference type="GO" id="GO:0006412">
    <property type="term" value="P:translation"/>
    <property type="evidence" value="ECO:0007669"/>
    <property type="project" value="InterPro"/>
</dbReference>
<dbReference type="EMBL" id="JQ085823">
    <property type="protein sequence ID" value="AFD03377.1"/>
    <property type="molecule type" value="Genomic_DNA"/>
</dbReference>
<feature type="compositionally biased region" description="Basic residues" evidence="6">
    <location>
        <begin position="34"/>
        <end position="48"/>
    </location>
</feature>
<keyword evidence="2 7" id="KW-0689">Ribosomal protein</keyword>
<dbReference type="PANTHER" id="PTHR21569">
    <property type="entry name" value="RIBOSOMAL PROTEIN S9"/>
    <property type="match status" value="1"/>
</dbReference>
<evidence type="ECO:0000256" key="4">
    <source>
        <dbReference type="ARBA" id="ARBA00035259"/>
    </source>
</evidence>